<evidence type="ECO:0000256" key="2">
    <source>
        <dbReference type="HAMAP-Rule" id="MF_00048"/>
    </source>
</evidence>
<dbReference type="RefSeq" id="WP_155447874.1">
    <property type="nucleotide sequence ID" value="NZ_JAOQNR010000026.1"/>
</dbReference>
<evidence type="ECO:0000313" key="4">
    <source>
        <dbReference type="Proteomes" id="UP000439113"/>
    </source>
</evidence>
<gene>
    <name evidence="3" type="ORF">GJ654_19620</name>
</gene>
<dbReference type="HAMAP" id="MF_00048">
    <property type="entry name" value="UPF0102"/>
    <property type="match status" value="1"/>
</dbReference>
<evidence type="ECO:0000313" key="3">
    <source>
        <dbReference type="EMBL" id="MTV33194.1"/>
    </source>
</evidence>
<dbReference type="Pfam" id="PF02021">
    <property type="entry name" value="UPF0102"/>
    <property type="match status" value="1"/>
</dbReference>
<dbReference type="PANTHER" id="PTHR34039">
    <property type="entry name" value="UPF0102 PROTEIN YRAN"/>
    <property type="match status" value="1"/>
</dbReference>
<dbReference type="EMBL" id="WNKS01000029">
    <property type="protein sequence ID" value="MTV33194.1"/>
    <property type="molecule type" value="Genomic_DNA"/>
</dbReference>
<organism evidence="3 4">
    <name type="scientific">Rhodoblastus acidophilus</name>
    <name type="common">Rhodopseudomonas acidophila</name>
    <dbReference type="NCBI Taxonomy" id="1074"/>
    <lineage>
        <taxon>Bacteria</taxon>
        <taxon>Pseudomonadati</taxon>
        <taxon>Pseudomonadota</taxon>
        <taxon>Alphaproteobacteria</taxon>
        <taxon>Hyphomicrobiales</taxon>
        <taxon>Rhodoblastaceae</taxon>
        <taxon>Rhodoblastus</taxon>
    </lineage>
</organism>
<sequence length="123" mass="13716">MSRDRHSARAFGVRAETLASLWLRAKFFQVVARNFTVPGGEIDIVARRGDVIAFVEVKARPRLEDAQEAIGAVKIARISRAARFWLARNPWAAGFTFRGDAVFVASGRAPLHVVDAFTLDMFR</sequence>
<dbReference type="InterPro" id="IPR003509">
    <property type="entry name" value="UPF0102_YraN-like"/>
</dbReference>
<dbReference type="AlphaFoldDB" id="A0A6N8DWE4"/>
<dbReference type="OrthoDB" id="9812968at2"/>
<dbReference type="Proteomes" id="UP000439113">
    <property type="component" value="Unassembled WGS sequence"/>
</dbReference>
<evidence type="ECO:0000256" key="1">
    <source>
        <dbReference type="ARBA" id="ARBA00006738"/>
    </source>
</evidence>
<accession>A0A6N8DWE4</accession>
<dbReference type="GO" id="GO:0003676">
    <property type="term" value="F:nucleic acid binding"/>
    <property type="evidence" value="ECO:0007669"/>
    <property type="project" value="InterPro"/>
</dbReference>
<reference evidence="3 4" key="1">
    <citation type="submission" date="2019-11" db="EMBL/GenBank/DDBJ databases">
        <title>Whole-genome sequence of a Rhodoblastus acidophilus DSM 142.</title>
        <authorList>
            <person name="Kyndt J.A."/>
            <person name="Meyer T.E."/>
        </authorList>
    </citation>
    <scope>NUCLEOTIDE SEQUENCE [LARGE SCALE GENOMIC DNA]</scope>
    <source>
        <strain evidence="3 4">DSM 142</strain>
    </source>
</reference>
<proteinExistence type="inferred from homology"/>
<name>A0A6N8DWE4_RHOAC</name>
<dbReference type="InterPro" id="IPR011335">
    <property type="entry name" value="Restrct_endonuc-II-like"/>
</dbReference>
<dbReference type="Gene3D" id="3.40.1350.10">
    <property type="match status" value="1"/>
</dbReference>
<dbReference type="SUPFAM" id="SSF52980">
    <property type="entry name" value="Restriction endonuclease-like"/>
    <property type="match status" value="1"/>
</dbReference>
<dbReference type="PANTHER" id="PTHR34039:SF1">
    <property type="entry name" value="UPF0102 PROTEIN YRAN"/>
    <property type="match status" value="1"/>
</dbReference>
<comment type="similarity">
    <text evidence="1 2">Belongs to the UPF0102 family.</text>
</comment>
<comment type="caution">
    <text evidence="3">The sequence shown here is derived from an EMBL/GenBank/DDBJ whole genome shotgun (WGS) entry which is preliminary data.</text>
</comment>
<protein>
    <recommendedName>
        <fullName evidence="2">UPF0102 protein GJ654_19620</fullName>
    </recommendedName>
</protein>
<dbReference type="NCBIfam" id="NF009151">
    <property type="entry name" value="PRK12497.1-5"/>
    <property type="match status" value="1"/>
</dbReference>
<dbReference type="InterPro" id="IPR011856">
    <property type="entry name" value="tRNA_endonuc-like_dom_sf"/>
</dbReference>